<organism evidence="1 2">
    <name type="scientific">Acidilobus saccharovorans (strain DSM 16705 / JCM 18335 / VKM B-2471 / 345-15)</name>
    <dbReference type="NCBI Taxonomy" id="666510"/>
    <lineage>
        <taxon>Archaea</taxon>
        <taxon>Thermoproteota</taxon>
        <taxon>Thermoprotei</taxon>
        <taxon>Acidilobales</taxon>
        <taxon>Acidilobaceae</taxon>
        <taxon>Acidilobus</taxon>
    </lineage>
</organism>
<gene>
    <name evidence="1" type="ordered locus">ASAC_0949</name>
</gene>
<name>D9Q216_ACIS3</name>
<accession>D9Q216</accession>
<dbReference type="AlphaFoldDB" id="D9Q216"/>
<dbReference type="STRING" id="666510.ASAC_0949"/>
<reference evidence="1 2" key="1">
    <citation type="journal article" date="2010" name="Appl. Environ. Microbiol.">
        <title>The genome sequence of the crenarchaeon Acidilobus saccharovorans supports a new order, Acidilobales, and suggests an important ecological role in terrestrial acidic hot springs.</title>
        <authorList>
            <person name="Mardanov A.V."/>
            <person name="Svetlitchnyi V.A."/>
            <person name="Beletsky A.V."/>
            <person name="Prokofeva M.I."/>
            <person name="Bonch-Osmolovskaya E.A."/>
            <person name="Ravin N.V."/>
            <person name="Skryabin K.G."/>
        </authorList>
    </citation>
    <scope>NUCLEOTIDE SEQUENCE [LARGE SCALE GENOMIC DNA]</scope>
    <source>
        <strain evidence="2">DSM 16705 / JCM 18335 / VKM B-2471 / 345-15</strain>
    </source>
</reference>
<evidence type="ECO:0000313" key="1">
    <source>
        <dbReference type="EMBL" id="ADL19354.1"/>
    </source>
</evidence>
<protein>
    <submittedName>
        <fullName evidence="1">Uncharacterized protein</fullName>
    </submittedName>
</protein>
<dbReference type="HOGENOM" id="CLU_2765808_0_0_2"/>
<evidence type="ECO:0000313" key="2">
    <source>
        <dbReference type="Proteomes" id="UP000000346"/>
    </source>
</evidence>
<dbReference type="InParanoid" id="D9Q216"/>
<dbReference type="Proteomes" id="UP000000346">
    <property type="component" value="Chromosome"/>
</dbReference>
<dbReference type="KEGG" id="asc:ASAC_0949"/>
<keyword evidence="2" id="KW-1185">Reference proteome</keyword>
<dbReference type="EMBL" id="CP001742">
    <property type="protein sequence ID" value="ADL19354.1"/>
    <property type="molecule type" value="Genomic_DNA"/>
</dbReference>
<sequence>MNFYSRTERTSRTDGTEINIVRYYKCPVCGKTIIDEELLVRQTAEGAKITVKHNGLKKTAIIREVSRAD</sequence>
<proteinExistence type="predicted"/>
<dbReference type="eggNOG" id="arCOG06088">
    <property type="taxonomic scope" value="Archaea"/>
</dbReference>